<evidence type="ECO:0000256" key="1">
    <source>
        <dbReference type="ARBA" id="ARBA00010617"/>
    </source>
</evidence>
<sequence>MRTLYLMLGSLINCFNWSLEDGTTVDNMNMDEKFGLTLVKAQPLRVIPQEISN</sequence>
<comment type="similarity">
    <text evidence="1">Belongs to the cytochrome P450 family.</text>
</comment>
<evidence type="ECO:0000313" key="2">
    <source>
        <dbReference type="EMBL" id="AFK40415.1"/>
    </source>
</evidence>
<evidence type="ECO:0008006" key="3">
    <source>
        <dbReference type="Google" id="ProtNLM"/>
    </source>
</evidence>
<accession>I3SJH3</accession>
<dbReference type="PANTHER" id="PTHR47950:SF44">
    <property type="entry name" value="CYTOCHROME P450, FAMILY 76, SUBFAMILY C, POLYPEPTIDE 5-RELATED"/>
    <property type="match status" value="1"/>
</dbReference>
<proteinExistence type="evidence at transcript level"/>
<name>I3SJH3_LOTJA</name>
<protein>
    <recommendedName>
        <fullName evidence="3">Cytochrome P450</fullName>
    </recommendedName>
</protein>
<dbReference type="PANTHER" id="PTHR47950">
    <property type="entry name" value="CYTOCHROME P450, FAMILY 76, SUBFAMILY C, POLYPEPTIDE 5-RELATED"/>
    <property type="match status" value="1"/>
</dbReference>
<organism evidence="2">
    <name type="scientific">Lotus japonicus</name>
    <name type="common">Lotus corniculatus var. japonicus</name>
    <dbReference type="NCBI Taxonomy" id="34305"/>
    <lineage>
        <taxon>Eukaryota</taxon>
        <taxon>Viridiplantae</taxon>
        <taxon>Streptophyta</taxon>
        <taxon>Embryophyta</taxon>
        <taxon>Tracheophyta</taxon>
        <taxon>Spermatophyta</taxon>
        <taxon>Magnoliopsida</taxon>
        <taxon>eudicotyledons</taxon>
        <taxon>Gunneridae</taxon>
        <taxon>Pentapetalae</taxon>
        <taxon>rosids</taxon>
        <taxon>fabids</taxon>
        <taxon>Fabales</taxon>
        <taxon>Fabaceae</taxon>
        <taxon>Papilionoideae</taxon>
        <taxon>50 kb inversion clade</taxon>
        <taxon>NPAAA clade</taxon>
        <taxon>Hologalegina</taxon>
        <taxon>robinioid clade</taxon>
        <taxon>Loteae</taxon>
        <taxon>Lotus</taxon>
    </lineage>
</organism>
<dbReference type="AlphaFoldDB" id="I3SJH3"/>
<dbReference type="EMBL" id="BT140620">
    <property type="protein sequence ID" value="AFK40415.1"/>
    <property type="molecule type" value="mRNA"/>
</dbReference>
<reference evidence="2" key="1">
    <citation type="submission" date="2012-05" db="EMBL/GenBank/DDBJ databases">
        <authorList>
            <person name="Krishnakumar V."/>
            <person name="Cheung F."/>
            <person name="Xiao Y."/>
            <person name="Chan A."/>
            <person name="Moskal W.A."/>
            <person name="Town C.D."/>
        </authorList>
    </citation>
    <scope>NUCLEOTIDE SEQUENCE</scope>
</reference>